<evidence type="ECO:0000313" key="1">
    <source>
        <dbReference type="EMBL" id="MBX26016.1"/>
    </source>
</evidence>
<evidence type="ECO:0000313" key="2">
    <source>
        <dbReference type="EMBL" id="MBX26019.1"/>
    </source>
</evidence>
<name>A0A2P2M728_RHIMU</name>
<reference evidence="2" key="1">
    <citation type="submission" date="2018-02" db="EMBL/GenBank/DDBJ databases">
        <title>Rhizophora mucronata_Transcriptome.</title>
        <authorList>
            <person name="Meera S.P."/>
            <person name="Sreeshan A."/>
            <person name="Augustine A."/>
        </authorList>
    </citation>
    <scope>NUCLEOTIDE SEQUENCE</scope>
    <source>
        <tissue evidence="2">Leaf</tissue>
    </source>
</reference>
<protein>
    <submittedName>
        <fullName evidence="1">Potassium:hydrogen antiporter</fullName>
    </submittedName>
</protein>
<accession>A0A2P2M728</accession>
<organism evidence="2">
    <name type="scientific">Rhizophora mucronata</name>
    <name type="common">Asiatic mangrove</name>
    <dbReference type="NCBI Taxonomy" id="61149"/>
    <lineage>
        <taxon>Eukaryota</taxon>
        <taxon>Viridiplantae</taxon>
        <taxon>Streptophyta</taxon>
        <taxon>Embryophyta</taxon>
        <taxon>Tracheophyta</taxon>
        <taxon>Spermatophyta</taxon>
        <taxon>Magnoliopsida</taxon>
        <taxon>eudicotyledons</taxon>
        <taxon>Gunneridae</taxon>
        <taxon>Pentapetalae</taxon>
        <taxon>rosids</taxon>
        <taxon>fabids</taxon>
        <taxon>Malpighiales</taxon>
        <taxon>Rhizophoraceae</taxon>
        <taxon>Rhizophora</taxon>
    </lineage>
</organism>
<proteinExistence type="predicted"/>
<dbReference type="EMBL" id="GGEC01045532">
    <property type="protein sequence ID" value="MBX26016.1"/>
    <property type="molecule type" value="Transcribed_RNA"/>
</dbReference>
<sequence length="142" mass="16678">MEYHIGVVINYHPNYKLDLSMIQWKENKKIKNEKLSELDVNCQMLVLMAVRLPQFCCCNSKVGRDALDLVSNRGLKYPPNRICMRNILIFICPNSKFTIPYCCQINLIYNPSHLYTVFMNRDVLGPLKESTVYRCLIENFHL</sequence>
<dbReference type="AlphaFoldDB" id="A0A2P2M728"/>
<dbReference type="EMBL" id="GGEC01045535">
    <property type="protein sequence ID" value="MBX26019.1"/>
    <property type="molecule type" value="Transcribed_RNA"/>
</dbReference>